<dbReference type="GO" id="GO:0005524">
    <property type="term" value="F:ATP binding"/>
    <property type="evidence" value="ECO:0007669"/>
    <property type="project" value="UniProtKB-KW"/>
</dbReference>
<feature type="binding site" evidence="8">
    <location>
        <position position="418"/>
    </location>
    <ligand>
        <name>Mg(2+)</name>
        <dbReference type="ChEBI" id="CHEBI:18420"/>
    </ligand>
</feature>
<dbReference type="NCBIfam" id="NF003921">
    <property type="entry name" value="PRK05443.2-2"/>
    <property type="match status" value="1"/>
</dbReference>
<comment type="similarity">
    <text evidence="8 9">Belongs to the polyphosphate kinase 1 (PPK1) family.</text>
</comment>
<dbReference type="EC" id="2.7.4.1" evidence="8 9"/>
<feature type="domain" description="Polyphosphate kinase C-terminal" evidence="12">
    <location>
        <begin position="517"/>
        <end position="680"/>
    </location>
</feature>
<name>A0A074LJR1_9BACL</name>
<dbReference type="InterPro" id="IPR024953">
    <property type="entry name" value="PP_kinase_middle"/>
</dbReference>
<dbReference type="HAMAP" id="MF_00347">
    <property type="entry name" value="Polyphosphate_kinase"/>
    <property type="match status" value="1"/>
</dbReference>
<dbReference type="NCBIfam" id="NF003920">
    <property type="entry name" value="PRK05443.2-1"/>
    <property type="match status" value="1"/>
</dbReference>
<dbReference type="GO" id="GO:0008976">
    <property type="term" value="F:polyphosphate kinase activity"/>
    <property type="evidence" value="ECO:0007669"/>
    <property type="project" value="UniProtKB-UniRule"/>
</dbReference>
<evidence type="ECO:0000256" key="8">
    <source>
        <dbReference type="HAMAP-Rule" id="MF_00347"/>
    </source>
</evidence>
<comment type="catalytic activity">
    <reaction evidence="8 9">
        <text>[phosphate](n) + ATP = [phosphate](n+1) + ADP</text>
        <dbReference type="Rhea" id="RHEA:19573"/>
        <dbReference type="Rhea" id="RHEA-COMP:9859"/>
        <dbReference type="Rhea" id="RHEA-COMP:14280"/>
        <dbReference type="ChEBI" id="CHEBI:16838"/>
        <dbReference type="ChEBI" id="CHEBI:30616"/>
        <dbReference type="ChEBI" id="CHEBI:456216"/>
        <dbReference type="EC" id="2.7.4.1"/>
    </reaction>
</comment>
<evidence type="ECO:0000256" key="4">
    <source>
        <dbReference type="ARBA" id="ARBA00022741"/>
    </source>
</evidence>
<dbReference type="InterPro" id="IPR036830">
    <property type="entry name" value="PP_kinase_middle_dom_sf"/>
</dbReference>
<evidence type="ECO:0000313" key="14">
    <source>
        <dbReference type="EMBL" id="KEO82406.1"/>
    </source>
</evidence>
<accession>A0A074LJR1</accession>
<feature type="domain" description="Polyphosphate kinase C-terminal" evidence="13">
    <location>
        <begin position="345"/>
        <end position="508"/>
    </location>
</feature>
<dbReference type="PANTHER" id="PTHR30218:SF0">
    <property type="entry name" value="POLYPHOSPHATE KINASE"/>
    <property type="match status" value="1"/>
</dbReference>
<organism evidence="14 15">
    <name type="scientific">Tumebacillus flagellatus</name>
    <dbReference type="NCBI Taxonomy" id="1157490"/>
    <lineage>
        <taxon>Bacteria</taxon>
        <taxon>Bacillati</taxon>
        <taxon>Bacillota</taxon>
        <taxon>Bacilli</taxon>
        <taxon>Bacillales</taxon>
        <taxon>Alicyclobacillaceae</taxon>
        <taxon>Tumebacillus</taxon>
    </lineage>
</organism>
<dbReference type="Gene3D" id="3.30.870.10">
    <property type="entry name" value="Endonuclease Chain A"/>
    <property type="match status" value="2"/>
</dbReference>
<dbReference type="Pfam" id="PF17941">
    <property type="entry name" value="PP_kinase_C_1"/>
    <property type="match status" value="1"/>
</dbReference>
<dbReference type="Gene3D" id="1.20.58.310">
    <property type="entry name" value="Polyphosphate kinase N-terminal domain"/>
    <property type="match status" value="1"/>
</dbReference>
<dbReference type="Proteomes" id="UP000027931">
    <property type="component" value="Unassembled WGS sequence"/>
</dbReference>
<evidence type="ECO:0000256" key="3">
    <source>
        <dbReference type="ARBA" id="ARBA00022723"/>
    </source>
</evidence>
<evidence type="ECO:0000259" key="10">
    <source>
        <dbReference type="Pfam" id="PF02503"/>
    </source>
</evidence>
<dbReference type="Pfam" id="PF13089">
    <property type="entry name" value="PP_kinase_N"/>
    <property type="match status" value="1"/>
</dbReference>
<dbReference type="SUPFAM" id="SSF140356">
    <property type="entry name" value="PPK N-terminal domain-like"/>
    <property type="match status" value="1"/>
</dbReference>
<keyword evidence="3 8" id="KW-0479">Metal-binding</keyword>
<feature type="binding site" evidence="8">
    <location>
        <position position="605"/>
    </location>
    <ligand>
        <name>ATP</name>
        <dbReference type="ChEBI" id="CHEBI:30616"/>
    </ligand>
</feature>
<dbReference type="GO" id="GO:0009358">
    <property type="term" value="C:polyphosphate kinase complex"/>
    <property type="evidence" value="ECO:0007669"/>
    <property type="project" value="InterPro"/>
</dbReference>
<dbReference type="AlphaFoldDB" id="A0A074LJR1"/>
<dbReference type="Pfam" id="PF02503">
    <property type="entry name" value="PP_kinase"/>
    <property type="match status" value="1"/>
</dbReference>
<comment type="caution">
    <text evidence="14">The sequence shown here is derived from an EMBL/GenBank/DDBJ whole genome shotgun (WGS) entry which is preliminary data.</text>
</comment>
<dbReference type="Gene3D" id="3.30.1840.10">
    <property type="entry name" value="Polyphosphate kinase middle domain"/>
    <property type="match status" value="1"/>
</dbReference>
<comment type="cofactor">
    <cofactor evidence="8">
        <name>Mg(2+)</name>
        <dbReference type="ChEBI" id="CHEBI:18420"/>
    </cofactor>
</comment>
<proteinExistence type="inferred from homology"/>
<keyword evidence="2 8" id="KW-0808">Transferase</keyword>
<dbReference type="eggNOG" id="COG0855">
    <property type="taxonomic scope" value="Bacteria"/>
</dbReference>
<dbReference type="SUPFAM" id="SSF56024">
    <property type="entry name" value="Phospholipase D/nuclease"/>
    <property type="match status" value="2"/>
</dbReference>
<dbReference type="NCBIfam" id="NF003918">
    <property type="entry name" value="PRK05443.1-2"/>
    <property type="match status" value="1"/>
</dbReference>
<keyword evidence="5 8" id="KW-0418">Kinase</keyword>
<dbReference type="RefSeq" id="WP_038090629.1">
    <property type="nucleotide sequence ID" value="NZ_JMIR01000023.1"/>
</dbReference>
<evidence type="ECO:0000259" key="12">
    <source>
        <dbReference type="Pfam" id="PF13090"/>
    </source>
</evidence>
<feature type="domain" description="Polyphosphate kinase N-terminal" evidence="11">
    <location>
        <begin position="11"/>
        <end position="117"/>
    </location>
</feature>
<comment type="function">
    <text evidence="8 9">Catalyzes the reversible transfer of the terminal phosphate of ATP to form a long-chain polyphosphate (polyP).</text>
</comment>
<dbReference type="OrthoDB" id="9761456at2"/>
<evidence type="ECO:0000256" key="5">
    <source>
        <dbReference type="ARBA" id="ARBA00022777"/>
    </source>
</evidence>
<dbReference type="NCBIfam" id="TIGR03705">
    <property type="entry name" value="poly_P_kin"/>
    <property type="match status" value="1"/>
</dbReference>
<dbReference type="CDD" id="cd09165">
    <property type="entry name" value="PLDc_PaPPK1_C1_like"/>
    <property type="match status" value="1"/>
</dbReference>
<dbReference type="PIRSF" id="PIRSF015589">
    <property type="entry name" value="PP_kinase"/>
    <property type="match status" value="1"/>
</dbReference>
<evidence type="ECO:0000256" key="6">
    <source>
        <dbReference type="ARBA" id="ARBA00022840"/>
    </source>
</evidence>
<feature type="binding site" evidence="8">
    <location>
        <position position="481"/>
    </location>
    <ligand>
        <name>ATP</name>
        <dbReference type="ChEBI" id="CHEBI:30616"/>
    </ligand>
</feature>
<keyword evidence="15" id="KW-1185">Reference proteome</keyword>
<evidence type="ECO:0000256" key="1">
    <source>
        <dbReference type="ARBA" id="ARBA00022553"/>
    </source>
</evidence>
<dbReference type="GO" id="GO:0006799">
    <property type="term" value="P:polyphosphate biosynthetic process"/>
    <property type="evidence" value="ECO:0007669"/>
    <property type="project" value="UniProtKB-UniRule"/>
</dbReference>
<evidence type="ECO:0000259" key="11">
    <source>
        <dbReference type="Pfam" id="PF13089"/>
    </source>
</evidence>
<dbReference type="FunFam" id="3.30.870.10:FF:000001">
    <property type="entry name" value="Polyphosphate kinase"/>
    <property type="match status" value="1"/>
</dbReference>
<dbReference type="CDD" id="cd09168">
    <property type="entry name" value="PLDc_PaPPK1_C2_like"/>
    <property type="match status" value="1"/>
</dbReference>
<reference evidence="14 15" key="1">
    <citation type="journal article" date="2013" name="Int. J. Syst. Evol. Microbiol.">
        <title>Tumebacillus flagellatus sp. nov., an alpha-amylase/pullulanase-producing bacterium isolated from cassava wastewater.</title>
        <authorList>
            <person name="Wang Q."/>
            <person name="Xie N."/>
            <person name="Qin Y."/>
            <person name="Shen N."/>
            <person name="Zhu J."/>
            <person name="Mi H."/>
            <person name="Huang R."/>
        </authorList>
    </citation>
    <scope>NUCLEOTIDE SEQUENCE [LARGE SCALE GENOMIC DNA]</scope>
    <source>
        <strain evidence="14 15">GST4</strain>
    </source>
</reference>
<dbReference type="InterPro" id="IPR041108">
    <property type="entry name" value="PP_kinase_C_1"/>
</dbReference>
<dbReference type="InterPro" id="IPR003414">
    <property type="entry name" value="PP_kinase"/>
</dbReference>
<feature type="binding site" evidence="8">
    <location>
        <position position="388"/>
    </location>
    <ligand>
        <name>Mg(2+)</name>
        <dbReference type="ChEBI" id="CHEBI:18420"/>
    </ligand>
</feature>
<dbReference type="GO" id="GO:0046872">
    <property type="term" value="F:metal ion binding"/>
    <property type="evidence" value="ECO:0007669"/>
    <property type="project" value="UniProtKB-KW"/>
</dbReference>
<dbReference type="InterPro" id="IPR025200">
    <property type="entry name" value="PPK_C_dom2"/>
</dbReference>
<gene>
    <name evidence="8" type="primary">ppk</name>
    <name evidence="14" type="ORF">EL26_15905</name>
</gene>
<dbReference type="STRING" id="1157490.EL26_15905"/>
<keyword evidence="6 8" id="KW-0067">ATP-binding</keyword>
<dbReference type="PANTHER" id="PTHR30218">
    <property type="entry name" value="POLYPHOSPHATE KINASE"/>
    <property type="match status" value="1"/>
</dbReference>
<dbReference type="InterPro" id="IPR025198">
    <property type="entry name" value="PPK_N_dom"/>
</dbReference>
<evidence type="ECO:0000256" key="9">
    <source>
        <dbReference type="RuleBase" id="RU003800"/>
    </source>
</evidence>
<dbReference type="SUPFAM" id="SSF143724">
    <property type="entry name" value="PHP14-like"/>
    <property type="match status" value="1"/>
</dbReference>
<dbReference type="EMBL" id="JMIR01000023">
    <property type="protein sequence ID" value="KEO82406.1"/>
    <property type="molecule type" value="Genomic_DNA"/>
</dbReference>
<protein>
    <recommendedName>
        <fullName evidence="8 9">Polyphosphate kinase</fullName>
        <ecNumber evidence="8 9">2.7.4.1</ecNumber>
    </recommendedName>
    <alternativeName>
        <fullName evidence="8">ATP-polyphosphate phosphotransferase</fullName>
    </alternativeName>
    <alternativeName>
        <fullName evidence="8">Polyphosphoric acid kinase</fullName>
    </alternativeName>
</protein>
<dbReference type="Pfam" id="PF13090">
    <property type="entry name" value="PP_kinase_C"/>
    <property type="match status" value="1"/>
</dbReference>
<feature type="binding site" evidence="8">
    <location>
        <position position="49"/>
    </location>
    <ligand>
        <name>ATP</name>
        <dbReference type="ChEBI" id="CHEBI:30616"/>
    </ligand>
</feature>
<feature type="binding site" evidence="8">
    <location>
        <position position="577"/>
    </location>
    <ligand>
        <name>ATP</name>
        <dbReference type="ChEBI" id="CHEBI:30616"/>
    </ligand>
</feature>
<evidence type="ECO:0000259" key="13">
    <source>
        <dbReference type="Pfam" id="PF17941"/>
    </source>
</evidence>
<keyword evidence="7 8" id="KW-0460">Magnesium</keyword>
<evidence type="ECO:0000256" key="2">
    <source>
        <dbReference type="ARBA" id="ARBA00022679"/>
    </source>
</evidence>
<feature type="domain" description="Polyphosphate kinase middle" evidence="10">
    <location>
        <begin position="126"/>
        <end position="316"/>
    </location>
</feature>
<dbReference type="NCBIfam" id="NF003917">
    <property type="entry name" value="PRK05443.1-1"/>
    <property type="match status" value="1"/>
</dbReference>
<keyword evidence="1 8" id="KW-0597">Phosphoprotein</keyword>
<evidence type="ECO:0000256" key="7">
    <source>
        <dbReference type="ARBA" id="ARBA00022842"/>
    </source>
</evidence>
<dbReference type="InterPro" id="IPR036832">
    <property type="entry name" value="PPK_N_dom_sf"/>
</dbReference>
<feature type="active site" description="Phosphohistidine intermediate" evidence="8">
    <location>
        <position position="448"/>
    </location>
</feature>
<sequence>MTLHFDSPAYYINRELSWLSFNERVMEEATDTSNPLLERLKFLAIAASNLDEFFMVRVAGLLDLFRSGSTKPDTKAGMTPAEQLGAIAERVHAFVERMYVILDDHIMTELQRENVRFLKPNELNAEQEAFLEDYFERKIFPVLTPLAVDASHPFPHLANKSLNLGVLLKPEHGHEHHHHHSHKPKHLFAVVQVPFMSPRFIELPTNDSGAKHFILLEDVLCQHMKMLFSGHQIVESSAFRITRDADMTFDEETSEDLVQEIQRELKKRRMGAAVRLEIAASMGQELREMLIDWLDLTKHDVYEIDGPIDPTFFMKFYGALPGLEHLKFDEFEPQPPHDLLGENGIFAAISHKDVLVFHPYESFDPVLHFISQAADDPNVLAIKQTLYRVGGNSPIVASLARAAENGKQVTVLLEIKARFDEENNIVWAKKLEKAGCHVIYGLVGLKTHSKITLVVRQEGNQLRRYVHLGTGNYNEITARIYTDLGVFSAREELGYDATEFFNHLTGYGNAPDYEEMFTAPLLLKQKLLELIDREIEASTLDKPGLIIAKMNSLTDKDLIKALYRASCAGVRIELIVRGICCLRPGIEDVSENIQVSSIVGRFLEHSRVFYFQNGGNEEVYLSSADWMTRNMEHRVEILFPVKQEDLRQRLTHILDIHLKDNVKRHVLNADGTYHKVRPAHGVWLDSQMYLAQEAEQVVQANELKSYINRLIPKTQA</sequence>
<keyword evidence="4 8" id="KW-0547">Nucleotide-binding</keyword>
<evidence type="ECO:0000313" key="15">
    <source>
        <dbReference type="Proteomes" id="UP000027931"/>
    </source>
</evidence>
<comment type="PTM">
    <text evidence="8 9">An intermediate of this reaction is the autophosphorylated ppk in which a phosphate is covalently linked to a histidine residue through a N-P bond.</text>
</comment>